<organism evidence="8 9">
    <name type="scientific">Aspergillus niger</name>
    <dbReference type="NCBI Taxonomy" id="5061"/>
    <lineage>
        <taxon>Eukaryota</taxon>
        <taxon>Fungi</taxon>
        <taxon>Dikarya</taxon>
        <taxon>Ascomycota</taxon>
        <taxon>Pezizomycotina</taxon>
        <taxon>Eurotiomycetes</taxon>
        <taxon>Eurotiomycetidae</taxon>
        <taxon>Eurotiales</taxon>
        <taxon>Aspergillaceae</taxon>
        <taxon>Aspergillus</taxon>
        <taxon>Aspergillus subgen. Circumdati</taxon>
    </lineage>
</organism>
<accession>A0A9W6ED96</accession>
<comment type="subcellular location">
    <subcellularLocation>
        <location evidence="1">Membrane</location>
        <topology evidence="1">Multi-pass membrane protein</topology>
    </subcellularLocation>
</comment>
<protein>
    <recommendedName>
        <fullName evidence="7">Rhodopsin domain-containing protein</fullName>
    </recommendedName>
</protein>
<keyword evidence="3 6" id="KW-1133">Transmembrane helix</keyword>
<reference evidence="8" key="1">
    <citation type="submission" date="2022-07" db="EMBL/GenBank/DDBJ databases">
        <title>Taxonomy of Aspergillus series Nigri: significant species reduction supported by multi-species coalescent approaches.</title>
        <authorList>
            <person name="Bian C."/>
            <person name="Kusuya Y."/>
            <person name="Sklenar F."/>
            <person name="D'hooge E."/>
            <person name="Yaguchi T."/>
            <person name="Takahashi H."/>
            <person name="Hubka V."/>
        </authorList>
    </citation>
    <scope>NUCLEOTIDE SEQUENCE</scope>
    <source>
        <strain evidence="8">IFM 63604</strain>
    </source>
</reference>
<feature type="transmembrane region" description="Helical" evidence="6">
    <location>
        <begin position="221"/>
        <end position="242"/>
    </location>
</feature>
<feature type="transmembrane region" description="Helical" evidence="6">
    <location>
        <begin position="183"/>
        <end position="209"/>
    </location>
</feature>
<evidence type="ECO:0000256" key="2">
    <source>
        <dbReference type="ARBA" id="ARBA00022692"/>
    </source>
</evidence>
<evidence type="ECO:0000259" key="7">
    <source>
        <dbReference type="Pfam" id="PF20684"/>
    </source>
</evidence>
<dbReference type="PANTHER" id="PTHR33048">
    <property type="entry name" value="PTH11-LIKE INTEGRAL MEMBRANE PROTEIN (AFU_ORTHOLOGUE AFUA_5G11245)"/>
    <property type="match status" value="1"/>
</dbReference>
<comment type="similarity">
    <text evidence="5">Belongs to the SAT4 family.</text>
</comment>
<dbReference type="EMBL" id="BRPB01000109">
    <property type="protein sequence ID" value="GLA54729.1"/>
    <property type="molecule type" value="Genomic_DNA"/>
</dbReference>
<feature type="domain" description="Rhodopsin" evidence="7">
    <location>
        <begin position="31"/>
        <end position="287"/>
    </location>
</feature>
<name>A0A9W6ED96_ASPNG</name>
<gene>
    <name evidence="8" type="ORF">AnigIFM63604_000875</name>
</gene>
<evidence type="ECO:0000256" key="5">
    <source>
        <dbReference type="ARBA" id="ARBA00038359"/>
    </source>
</evidence>
<feature type="transmembrane region" description="Helical" evidence="6">
    <location>
        <begin position="109"/>
        <end position="129"/>
    </location>
</feature>
<feature type="transmembrane region" description="Helical" evidence="6">
    <location>
        <begin position="136"/>
        <end position="158"/>
    </location>
</feature>
<evidence type="ECO:0000256" key="1">
    <source>
        <dbReference type="ARBA" id="ARBA00004141"/>
    </source>
</evidence>
<evidence type="ECO:0000256" key="3">
    <source>
        <dbReference type="ARBA" id="ARBA00022989"/>
    </source>
</evidence>
<evidence type="ECO:0000256" key="4">
    <source>
        <dbReference type="ARBA" id="ARBA00023136"/>
    </source>
</evidence>
<dbReference type="Proteomes" id="UP001144191">
    <property type="component" value="Unassembled WGS sequence"/>
</dbReference>
<keyword evidence="4 6" id="KW-0472">Membrane</keyword>
<keyword evidence="2 6" id="KW-0812">Transmembrane</keyword>
<evidence type="ECO:0000313" key="8">
    <source>
        <dbReference type="EMBL" id="GLA54729.1"/>
    </source>
</evidence>
<proteinExistence type="inferred from homology"/>
<dbReference type="AlphaFoldDB" id="A0A9W6ED96"/>
<feature type="transmembrane region" description="Helical" evidence="6">
    <location>
        <begin position="47"/>
        <end position="68"/>
    </location>
</feature>
<dbReference type="Pfam" id="PF20684">
    <property type="entry name" value="Fung_rhodopsin"/>
    <property type="match status" value="1"/>
</dbReference>
<evidence type="ECO:0000313" key="9">
    <source>
        <dbReference type="Proteomes" id="UP001144191"/>
    </source>
</evidence>
<comment type="caution">
    <text evidence="8">The sequence shown here is derived from an EMBL/GenBank/DDBJ whole genome shotgun (WGS) entry which is preliminary data.</text>
</comment>
<dbReference type="InterPro" id="IPR049326">
    <property type="entry name" value="Rhodopsin_dom_fungi"/>
</dbReference>
<dbReference type="InterPro" id="IPR052337">
    <property type="entry name" value="SAT4-like"/>
</dbReference>
<dbReference type="PANTHER" id="PTHR33048:SF140">
    <property type="entry name" value="ATPASE, PUTATIVE (EUROFUNG)-RELATED"/>
    <property type="match status" value="1"/>
</dbReference>
<dbReference type="GO" id="GO:0016020">
    <property type="term" value="C:membrane"/>
    <property type="evidence" value="ECO:0007669"/>
    <property type="project" value="UniProtKB-SubCell"/>
</dbReference>
<evidence type="ECO:0000256" key="6">
    <source>
        <dbReference type="SAM" id="Phobius"/>
    </source>
</evidence>
<feature type="transmembrane region" description="Helical" evidence="6">
    <location>
        <begin position="12"/>
        <end position="35"/>
    </location>
</feature>
<sequence length="394" mass="43188">MEYTLPLVGHSLAIFIVSAVTVGLAIICVALRCFVRLYILRAFGWDDALVVTALALFIALSVLCMMGTEAGIGHTLADFESFSLKSGNPMDSLHAVQYAMIYWWLGQMLYLWASAVAKVAIALALLRLAVRPLHRFILWTVIGTVICIGLVFWLILLLDCRPIGYFWNQINPLNSGTCLPTRILLIVAYIYSSLSIVCDFTLGIFPAALIWGLHMSPRTKVALGAILGLGAVTTPTRTSSVSFSTTPSQAGLADNADSTYQIAIWSVMETGLAIIAGSLITLRPLFRWFLDGSSSYRLDKPHYVRQEDNVAGGYALSSSMPNRTVTQDNLKYWRPDLSAENPRAHGVITSVSTPLGRGHLTGSQENLTGNLPGREVRHKHQVSVLRTFTVEDKV</sequence>
<feature type="transmembrane region" description="Helical" evidence="6">
    <location>
        <begin position="262"/>
        <end position="282"/>
    </location>
</feature>